<dbReference type="GO" id="GO:0045254">
    <property type="term" value="C:pyruvate dehydrogenase complex"/>
    <property type="evidence" value="ECO:0007669"/>
    <property type="project" value="InterPro"/>
</dbReference>
<dbReference type="GO" id="GO:0006086">
    <property type="term" value="P:pyruvate decarboxylation to acetyl-CoA"/>
    <property type="evidence" value="ECO:0007669"/>
    <property type="project" value="InterPro"/>
</dbReference>
<dbReference type="InterPro" id="IPR036625">
    <property type="entry name" value="E3-bd_dom_sf"/>
</dbReference>
<dbReference type="RefSeq" id="WP_068048597.1">
    <property type="nucleotide sequence ID" value="NZ_JAAXOO010000002.1"/>
</dbReference>
<dbReference type="Gene3D" id="3.30.559.10">
    <property type="entry name" value="Chloramphenicol acetyltransferase-like domain"/>
    <property type="match status" value="1"/>
</dbReference>
<keyword evidence="4" id="KW-0012">Acyltransferase</keyword>
<reference evidence="8 9" key="1">
    <citation type="submission" date="2020-04" db="EMBL/GenBank/DDBJ databases">
        <title>MicrobeNet Type strains.</title>
        <authorList>
            <person name="Nicholson A.C."/>
        </authorList>
    </citation>
    <scope>NUCLEOTIDE SEQUENCE [LARGE SCALE GENOMIC DNA]</scope>
    <source>
        <strain evidence="8 9">DSM 45078</strain>
    </source>
</reference>
<dbReference type="InterPro" id="IPR004167">
    <property type="entry name" value="PSBD"/>
</dbReference>
<accession>A0A846XAC3</accession>
<dbReference type="Proteomes" id="UP000565715">
    <property type="component" value="Unassembled WGS sequence"/>
</dbReference>
<dbReference type="SUPFAM" id="SSF47005">
    <property type="entry name" value="Peripheral subunit-binding domain of 2-oxo acid dehydrogenase complex"/>
    <property type="match status" value="2"/>
</dbReference>
<dbReference type="EMBL" id="JAAXOO010000002">
    <property type="protein sequence ID" value="NKY32958.1"/>
    <property type="molecule type" value="Genomic_DNA"/>
</dbReference>
<dbReference type="EC" id="2.3.1.-" evidence="4"/>
<dbReference type="SUPFAM" id="SSF51230">
    <property type="entry name" value="Single hybrid motif"/>
    <property type="match status" value="1"/>
</dbReference>
<feature type="domain" description="Lipoyl-binding" evidence="6">
    <location>
        <begin position="1"/>
        <end position="76"/>
    </location>
</feature>
<feature type="region of interest" description="Disordered" evidence="5">
    <location>
        <begin position="170"/>
        <end position="212"/>
    </location>
</feature>
<comment type="cofactor">
    <cofactor evidence="1 4">
        <name>(R)-lipoate</name>
        <dbReference type="ChEBI" id="CHEBI:83088"/>
    </cofactor>
</comment>
<keyword evidence="4" id="KW-0808">Transferase</keyword>
<protein>
    <recommendedName>
        <fullName evidence="4">Dihydrolipoamide acetyltransferase component of pyruvate dehydrogenase complex</fullName>
        <ecNumber evidence="4">2.3.1.-</ecNumber>
    </recommendedName>
</protein>
<sequence>MPEFRMPSLGADMVEGTVLHWFVRPGQRVHTGDIVAEIDTTKAAIEVESFDDGILTEILVPEGATVAVGTPLATIDPTAEPTPATAPARGDAEPASDTGPGAPRRLPSTAYASPGHSATPPRSDGAEHDHRATPLIRKFAAEAGIDIAAVAGTGPGGRVMRADIDRVKAAATAPPPPSRPPADHPAPPARVADHSGAAGATAPKPYTGPASGYARRLAHTAGIEPAGLTGTGPDGAVRARDLPPLAHAALDPGDSPASQTIPVETEETEKTGERPPHDPAAARQLIAAAMTRSKRTVPHYYLSSTVDMEKATRALHAINEQAPVPDRIVVSAFLLCAVARAARAVPELNGFWIDEQFQTASDVHLGTVVSLREGGILVPTIPDADRLSPAQMMHAMREVVGRTRTGRLRSHDTTQATITVTNLGDLGADAVFGVIPVPQVAIVGFGAVTERPCAVAGLVGVRPQVTVTVSADHRASDGAVGARFLHRLTDYLQHPEEL</sequence>
<feature type="compositionally biased region" description="Basic and acidic residues" evidence="5">
    <location>
        <begin position="268"/>
        <end position="277"/>
    </location>
</feature>
<evidence type="ECO:0000256" key="4">
    <source>
        <dbReference type="RuleBase" id="RU003423"/>
    </source>
</evidence>
<proteinExistence type="inferred from homology"/>
<dbReference type="Pfam" id="PF00364">
    <property type="entry name" value="Biotin_lipoyl"/>
    <property type="match status" value="1"/>
</dbReference>
<comment type="similarity">
    <text evidence="2 4">Belongs to the 2-oxoacid dehydrogenase family.</text>
</comment>
<dbReference type="CDD" id="cd06849">
    <property type="entry name" value="lipoyl_domain"/>
    <property type="match status" value="1"/>
</dbReference>
<feature type="compositionally biased region" description="Pro residues" evidence="5">
    <location>
        <begin position="173"/>
        <end position="188"/>
    </location>
</feature>
<evidence type="ECO:0000256" key="5">
    <source>
        <dbReference type="SAM" id="MobiDB-lite"/>
    </source>
</evidence>
<evidence type="ECO:0000256" key="2">
    <source>
        <dbReference type="ARBA" id="ARBA00007317"/>
    </source>
</evidence>
<evidence type="ECO:0000256" key="3">
    <source>
        <dbReference type="ARBA" id="ARBA00022823"/>
    </source>
</evidence>
<feature type="compositionally biased region" description="Low complexity" evidence="5">
    <location>
        <begin position="74"/>
        <end position="88"/>
    </location>
</feature>
<dbReference type="SUPFAM" id="SSF52777">
    <property type="entry name" value="CoA-dependent acyltransferases"/>
    <property type="match status" value="1"/>
</dbReference>
<organism evidence="8 9">
    <name type="scientific">Nocardia speluncae</name>
    <dbReference type="NCBI Taxonomy" id="419477"/>
    <lineage>
        <taxon>Bacteria</taxon>
        <taxon>Bacillati</taxon>
        <taxon>Actinomycetota</taxon>
        <taxon>Actinomycetes</taxon>
        <taxon>Mycobacteriales</taxon>
        <taxon>Nocardiaceae</taxon>
        <taxon>Nocardia</taxon>
    </lineage>
</organism>
<dbReference type="PROSITE" id="PS51826">
    <property type="entry name" value="PSBD"/>
    <property type="match status" value="1"/>
</dbReference>
<dbReference type="Pfam" id="PF00198">
    <property type="entry name" value="2-oxoacid_dh"/>
    <property type="match status" value="1"/>
</dbReference>
<dbReference type="Pfam" id="PF02817">
    <property type="entry name" value="E3_binding"/>
    <property type="match status" value="2"/>
</dbReference>
<keyword evidence="9" id="KW-1185">Reference proteome</keyword>
<feature type="region of interest" description="Disordered" evidence="5">
    <location>
        <begin position="246"/>
        <end position="278"/>
    </location>
</feature>
<comment type="caution">
    <text evidence="8">The sequence shown here is derived from an EMBL/GenBank/DDBJ whole genome shotgun (WGS) entry which is preliminary data.</text>
</comment>
<gene>
    <name evidence="8" type="ORF">HGA13_07705</name>
</gene>
<dbReference type="InterPro" id="IPR023213">
    <property type="entry name" value="CAT-like_dom_sf"/>
</dbReference>
<dbReference type="InterPro" id="IPR045257">
    <property type="entry name" value="E2/Pdx1"/>
</dbReference>
<evidence type="ECO:0000256" key="1">
    <source>
        <dbReference type="ARBA" id="ARBA00001938"/>
    </source>
</evidence>
<dbReference type="PROSITE" id="PS50968">
    <property type="entry name" value="BIOTINYL_LIPOYL"/>
    <property type="match status" value="1"/>
</dbReference>
<evidence type="ECO:0000313" key="8">
    <source>
        <dbReference type="EMBL" id="NKY32958.1"/>
    </source>
</evidence>
<dbReference type="InterPro" id="IPR001078">
    <property type="entry name" value="2-oxoacid_DH_actylTfrase"/>
</dbReference>
<dbReference type="AlphaFoldDB" id="A0A846XAC3"/>
<feature type="region of interest" description="Disordered" evidence="5">
    <location>
        <begin position="74"/>
        <end position="129"/>
    </location>
</feature>
<feature type="domain" description="Peripheral subunit-binding (PSBD)" evidence="7">
    <location>
        <begin position="131"/>
        <end position="168"/>
    </location>
</feature>
<keyword evidence="3 4" id="KW-0450">Lipoyl</keyword>
<dbReference type="GO" id="GO:0016746">
    <property type="term" value="F:acyltransferase activity"/>
    <property type="evidence" value="ECO:0007669"/>
    <property type="project" value="UniProtKB-KW"/>
</dbReference>
<evidence type="ECO:0000259" key="7">
    <source>
        <dbReference type="PROSITE" id="PS51826"/>
    </source>
</evidence>
<dbReference type="Gene3D" id="2.40.50.100">
    <property type="match status" value="1"/>
</dbReference>
<dbReference type="PANTHER" id="PTHR23151">
    <property type="entry name" value="DIHYDROLIPOAMIDE ACETYL/SUCCINYL-TRANSFERASE-RELATED"/>
    <property type="match status" value="1"/>
</dbReference>
<dbReference type="InterPro" id="IPR000089">
    <property type="entry name" value="Biotin_lipoyl"/>
</dbReference>
<dbReference type="PANTHER" id="PTHR23151:SF90">
    <property type="entry name" value="DIHYDROLIPOYLLYSINE-RESIDUE ACETYLTRANSFERASE COMPONENT OF PYRUVATE DEHYDROGENASE COMPLEX, MITOCHONDRIAL-RELATED"/>
    <property type="match status" value="1"/>
</dbReference>
<dbReference type="InterPro" id="IPR011053">
    <property type="entry name" value="Single_hybrid_motif"/>
</dbReference>
<evidence type="ECO:0000259" key="6">
    <source>
        <dbReference type="PROSITE" id="PS50968"/>
    </source>
</evidence>
<dbReference type="Gene3D" id="4.10.320.10">
    <property type="entry name" value="E3-binding domain"/>
    <property type="match status" value="2"/>
</dbReference>
<name>A0A846XAC3_9NOCA</name>
<evidence type="ECO:0000313" key="9">
    <source>
        <dbReference type="Proteomes" id="UP000565715"/>
    </source>
</evidence>